<gene>
    <name evidence="2" type="ORF">BJ964_000147</name>
</gene>
<evidence type="ECO:0000313" key="3">
    <source>
        <dbReference type="Proteomes" id="UP000590511"/>
    </source>
</evidence>
<reference evidence="2 3" key="1">
    <citation type="submission" date="2020-08" db="EMBL/GenBank/DDBJ databases">
        <title>Sequencing the genomes of 1000 actinobacteria strains.</title>
        <authorList>
            <person name="Klenk H.-P."/>
        </authorList>
    </citation>
    <scope>NUCLEOTIDE SEQUENCE [LARGE SCALE GENOMIC DNA]</scope>
    <source>
        <strain evidence="2 3">DSM 43150</strain>
    </source>
</reference>
<organism evidence="2 3">
    <name type="scientific">Actinoplanes lobatus</name>
    <dbReference type="NCBI Taxonomy" id="113568"/>
    <lineage>
        <taxon>Bacteria</taxon>
        <taxon>Bacillati</taxon>
        <taxon>Actinomycetota</taxon>
        <taxon>Actinomycetes</taxon>
        <taxon>Micromonosporales</taxon>
        <taxon>Micromonosporaceae</taxon>
        <taxon>Actinoplanes</taxon>
    </lineage>
</organism>
<keyword evidence="1" id="KW-1133">Transmembrane helix</keyword>
<dbReference type="AlphaFoldDB" id="A0A7W7H8H7"/>
<sequence length="43" mass="4499">MWKPAGLIGSTAWGLWLAAVGVVLIVQRRSASTGSIRAARYAG</sequence>
<keyword evidence="1" id="KW-0472">Membrane</keyword>
<protein>
    <submittedName>
        <fullName evidence="2">Uncharacterized protein</fullName>
    </submittedName>
</protein>
<dbReference type="EMBL" id="JACHNC010000001">
    <property type="protein sequence ID" value="MBB4745986.1"/>
    <property type="molecule type" value="Genomic_DNA"/>
</dbReference>
<accession>A0A7W7H8H7</accession>
<feature type="transmembrane region" description="Helical" evidence="1">
    <location>
        <begin position="6"/>
        <end position="26"/>
    </location>
</feature>
<proteinExistence type="predicted"/>
<comment type="caution">
    <text evidence="2">The sequence shown here is derived from an EMBL/GenBank/DDBJ whole genome shotgun (WGS) entry which is preliminary data.</text>
</comment>
<evidence type="ECO:0000313" key="2">
    <source>
        <dbReference type="EMBL" id="MBB4745986.1"/>
    </source>
</evidence>
<dbReference type="Proteomes" id="UP000590511">
    <property type="component" value="Unassembled WGS sequence"/>
</dbReference>
<evidence type="ECO:0000256" key="1">
    <source>
        <dbReference type="SAM" id="Phobius"/>
    </source>
</evidence>
<keyword evidence="1" id="KW-0812">Transmembrane</keyword>
<name>A0A7W7H8H7_9ACTN</name>